<comment type="caution">
    <text evidence="2">The sequence shown here is derived from an EMBL/GenBank/DDBJ whole genome shotgun (WGS) entry which is preliminary data.</text>
</comment>
<reference evidence="2" key="1">
    <citation type="submission" date="2021-02" db="EMBL/GenBank/DDBJ databases">
        <authorList>
            <person name="Dougan E. K."/>
            <person name="Rhodes N."/>
            <person name="Thang M."/>
            <person name="Chan C."/>
        </authorList>
    </citation>
    <scope>NUCLEOTIDE SEQUENCE</scope>
</reference>
<name>A0A813B4Z3_9DINO</name>
<evidence type="ECO:0000313" key="3">
    <source>
        <dbReference type="Proteomes" id="UP000601435"/>
    </source>
</evidence>
<protein>
    <submittedName>
        <fullName evidence="2">Pol protein</fullName>
    </submittedName>
</protein>
<evidence type="ECO:0000313" key="2">
    <source>
        <dbReference type="EMBL" id="CAE7887301.1"/>
    </source>
</evidence>
<feature type="region of interest" description="Disordered" evidence="1">
    <location>
        <begin position="1312"/>
        <end position="1335"/>
    </location>
</feature>
<proteinExistence type="predicted"/>
<sequence>MHQVEDRPYTLEDRFSTSLSLPHTGELAYHELSGANGRVQVLHREHVVDPFLPLSAAPPAHIVALIRHSNLAAGYRDLHVQAGEEEAQPSEIGTLESSQEVHSGGSRLQAFKVGNVIGGLLFLVKPRALVLSLSILVAVAMQDPVTREPMNDAHEGRPWRLVRNHPSLASLEEHSTVGRSWSLLDARETLGIVFDAQAGLPEFRFCIWSPADWSCFFLPGSSAPTVLRERLFEAKVALGRHDCVLWDPLPPDRAIHLVATVSDPALVTVVVDTGREYLCLDVSRQRFGVSLLSALQLLCPDRCFRVPEDIRTPVRSGDVIKVFDDSTASCQTPQFFVPRFTLPPVPDVGTQLVYIASVDMGVIRLRVPTGVETGDLERALVVWLGRQRCLGTRLLKLDLDVSVPVYCLPRRGKSTLAVGLIDLADSVMDTIVHVVDSTGLADLDCEVLREPWRPGSLFWNDILARGPVCVSCWQASTGLAGGGAPIGVVTLGIDICRALGAGWRPPVASSVPEYDLVIAAEHLGIHWRPDSTALTRHATTQTSAAFWPMQASPLFSSAMPVPRKADGQVHNPVCCGQTYLGPPSRDQLSTEPINFGCGLMMLAQAEAQPSSGHRQLSRWWSPVLFLLLAGHDACSTGVGVFLFLPLAWAVSDAGSSDTPSVLHSSSASEGLTAMENSTLSCPVAWCHELSCQSTHFTVNPESLAAYFASHSPQELVRVQLWNPFQGPSLFDFLRADPAAVLHAKLLAAGHDPLRRVLYVAFDTQSTVVDIISVPPASGRWWIVRDGISRELLRPVTTWVEENRRAVVTLNSHGQATSLTSTPEVASLYNLPQGARGVTAAPLTKVYGGIPACTAVSWFRTPYYNSLSRHDARFSGAAHRNILLYGLVAFSPSCVLADESDDEAPDGPTEPSSPALTDLQAPTPTGTVEHGIDPRVGIIQRTSDSSLAHTSAPLRGDYEPLISTFDLCAIPRLQRTVAACLSDVDTECPANPFVMSEAIPSPQASVHLIPAAADSNLASVVLRSGSTLQALCLTRAWQGNPYRRIALHGRQGRLREPYSVSRGIGGTVTFRDGDCLHADMGPFGPPPPTPATSLVISPGGKLTSVALYVVSAGIAAAECRFYALGGDLKVPAFIRIWTPRIRPPILVCVAAGEGWDPAEGTFSGEFRTSHPGRWAPVRWTPCRLPHFVQVSDEEQCANVLFEDSSGVICVTLDRQVTPFDIMHGTADSCRGVRVLGNFHIGAHAPLELRDGDVVVTGPLAQVEDAAWPDLRSAAAIRLPSWPLLWIPCLGAAVSRVGCMVSVLATSVLATSRSGAPHLHGRSRSPHREDTSRCPSPRIGYWRPERRHQMSLVATRSECHLQVLCPFRGWGPPVPYTRTMESQQIMRVVHRDSGNWAVGILPLGGSHVEHFTVILPLPPAPLVAVLLHTAGTSRAVLLPSCITLRQISDYFVSLTGAPGMRALVPPALKRIGGYEDETVRLRHGDTFELEAGWVSVWSTDGDGNSCHSRHWIPDGALWSPRPLAEGRWVPAAYLPEHHVSFVEQPEPQAVHVLLSQPYDSTATVCRRLMLDPSAERTALNRVSDDWQLRPDLQARVVVTWPRNGDIMVPRILRRAFHYSLLSANVAGLMRRPCWALLGLVGMISITEGAAVPSMPDTVGQDAQGERYGVDPYYVIALAALGTRHLPGYLAALPAVSAMVVPPAEQQQLPPVPIGKHPWRVPQQSRVCGDSVAQCTRARLLSPFCGEGDEVEVSPDTPVEDLRISLSSTEPYWYGELMPVWPAIWPYTAVYMPIPSGGDLVCVAAVSPGWQLAVLIPRRTDLEWLLAYLRRMTPVPVLSVHPPVAARPKDDPARGAIDWRTGDVILAFQCGTAATHELPTFFSPEHVRYAAIWSHDFVVHCELPLLVWRVGRPPSATVMPPPARWVSSEQTFTGEPALSRWLESGYLFWASLP</sequence>
<evidence type="ECO:0000256" key="1">
    <source>
        <dbReference type="SAM" id="MobiDB-lite"/>
    </source>
</evidence>
<accession>A0A813B4Z3</accession>
<organism evidence="2 3">
    <name type="scientific">Symbiodinium necroappetens</name>
    <dbReference type="NCBI Taxonomy" id="1628268"/>
    <lineage>
        <taxon>Eukaryota</taxon>
        <taxon>Sar</taxon>
        <taxon>Alveolata</taxon>
        <taxon>Dinophyceae</taxon>
        <taxon>Suessiales</taxon>
        <taxon>Symbiodiniaceae</taxon>
        <taxon>Symbiodinium</taxon>
    </lineage>
</organism>
<feature type="compositionally biased region" description="Polar residues" evidence="1">
    <location>
        <begin position="909"/>
        <end position="925"/>
    </location>
</feature>
<keyword evidence="3" id="KW-1185">Reference proteome</keyword>
<dbReference type="OrthoDB" id="409645at2759"/>
<gene>
    <name evidence="2" type="primary">pol</name>
    <name evidence="2" type="ORF">SNEC2469_LOCUS29361</name>
</gene>
<dbReference type="EMBL" id="CAJNJA010065897">
    <property type="protein sequence ID" value="CAE7887301.1"/>
    <property type="molecule type" value="Genomic_DNA"/>
</dbReference>
<dbReference type="Proteomes" id="UP000601435">
    <property type="component" value="Unassembled WGS sequence"/>
</dbReference>
<feature type="region of interest" description="Disordered" evidence="1">
    <location>
        <begin position="897"/>
        <end position="932"/>
    </location>
</feature>